<dbReference type="Proteomes" id="UP000748752">
    <property type="component" value="Unassembled WGS sequence"/>
</dbReference>
<evidence type="ECO:0000313" key="3">
    <source>
        <dbReference type="Proteomes" id="UP000748752"/>
    </source>
</evidence>
<feature type="compositionally biased region" description="Basic residues" evidence="1">
    <location>
        <begin position="148"/>
        <end position="158"/>
    </location>
</feature>
<evidence type="ECO:0000256" key="1">
    <source>
        <dbReference type="SAM" id="MobiDB-lite"/>
    </source>
</evidence>
<dbReference type="RefSeq" id="WP_242475505.1">
    <property type="nucleotide sequence ID" value="NZ_NRRV01000055.1"/>
</dbReference>
<accession>A0ABS1CLB3</accession>
<protein>
    <submittedName>
        <fullName evidence="2">Uncharacterized protein</fullName>
    </submittedName>
</protein>
<feature type="region of interest" description="Disordered" evidence="1">
    <location>
        <begin position="148"/>
        <end position="169"/>
    </location>
</feature>
<organism evidence="2 3">
    <name type="scientific">Thiohalocapsa halophila</name>
    <dbReference type="NCBI Taxonomy" id="69359"/>
    <lineage>
        <taxon>Bacteria</taxon>
        <taxon>Pseudomonadati</taxon>
        <taxon>Pseudomonadota</taxon>
        <taxon>Gammaproteobacteria</taxon>
        <taxon>Chromatiales</taxon>
        <taxon>Chromatiaceae</taxon>
        <taxon>Thiohalocapsa</taxon>
    </lineage>
</organism>
<evidence type="ECO:0000313" key="2">
    <source>
        <dbReference type="EMBL" id="MBK1632719.1"/>
    </source>
</evidence>
<sequence length="169" mass="18859">MDQDAFRDTYNAVNERRCPYEKSILTGNCACRRSKRFCIAEREGVHCTADDAQTRCLEFLEHLRTQARFALRTTDGHAALPHAKAMRIQVGGLRGVRAALAADQPEAGQAAPVEDVDGLLGAAVDRFGALEALPYGRIIQQIAAYKGRRSFRERRRERKRTDDGNDDPA</sequence>
<name>A0ABS1CLB3_9GAMM</name>
<proteinExistence type="predicted"/>
<dbReference type="EMBL" id="NRRV01000055">
    <property type="protein sequence ID" value="MBK1632719.1"/>
    <property type="molecule type" value="Genomic_DNA"/>
</dbReference>
<reference evidence="2 3" key="1">
    <citation type="journal article" date="2020" name="Microorganisms">
        <title>Osmotic Adaptation and Compatible Solute Biosynthesis of Phototrophic Bacteria as Revealed from Genome Analyses.</title>
        <authorList>
            <person name="Imhoff J.F."/>
            <person name="Rahn T."/>
            <person name="Kunzel S."/>
            <person name="Keller A."/>
            <person name="Neulinger S.C."/>
        </authorList>
    </citation>
    <scope>NUCLEOTIDE SEQUENCE [LARGE SCALE GENOMIC DNA]</scope>
    <source>
        <strain evidence="2 3">DSM 6210</strain>
    </source>
</reference>
<gene>
    <name evidence="2" type="ORF">CKO31_18610</name>
</gene>
<keyword evidence="3" id="KW-1185">Reference proteome</keyword>
<comment type="caution">
    <text evidence="2">The sequence shown here is derived from an EMBL/GenBank/DDBJ whole genome shotgun (WGS) entry which is preliminary data.</text>
</comment>